<evidence type="ECO:0000256" key="1">
    <source>
        <dbReference type="SAM" id="MobiDB-lite"/>
    </source>
</evidence>
<feature type="compositionally biased region" description="Low complexity" evidence="1">
    <location>
        <begin position="105"/>
        <end position="117"/>
    </location>
</feature>
<dbReference type="Pfam" id="PF18759">
    <property type="entry name" value="Plavaka"/>
    <property type="match status" value="1"/>
</dbReference>
<accession>A0AAD7IT98</accession>
<dbReference type="AlphaFoldDB" id="A0AAD7IT98"/>
<reference evidence="2" key="1">
    <citation type="submission" date="2023-03" db="EMBL/GenBank/DDBJ databases">
        <title>Massive genome expansion in bonnet fungi (Mycena s.s.) driven by repeated elements and novel gene families across ecological guilds.</title>
        <authorList>
            <consortium name="Lawrence Berkeley National Laboratory"/>
            <person name="Harder C.B."/>
            <person name="Miyauchi S."/>
            <person name="Viragh M."/>
            <person name="Kuo A."/>
            <person name="Thoen E."/>
            <person name="Andreopoulos B."/>
            <person name="Lu D."/>
            <person name="Skrede I."/>
            <person name="Drula E."/>
            <person name="Henrissat B."/>
            <person name="Morin E."/>
            <person name="Kohler A."/>
            <person name="Barry K."/>
            <person name="LaButti K."/>
            <person name="Morin E."/>
            <person name="Salamov A."/>
            <person name="Lipzen A."/>
            <person name="Mereny Z."/>
            <person name="Hegedus B."/>
            <person name="Baldrian P."/>
            <person name="Stursova M."/>
            <person name="Weitz H."/>
            <person name="Taylor A."/>
            <person name="Grigoriev I.V."/>
            <person name="Nagy L.G."/>
            <person name="Martin F."/>
            <person name="Kauserud H."/>
        </authorList>
    </citation>
    <scope>NUCLEOTIDE SEQUENCE</scope>
    <source>
        <strain evidence="2">CBHHK182m</strain>
    </source>
</reference>
<keyword evidence="3" id="KW-1185">Reference proteome</keyword>
<feature type="region of interest" description="Disordered" evidence="1">
    <location>
        <begin position="105"/>
        <end position="128"/>
    </location>
</feature>
<comment type="caution">
    <text evidence="2">The sequence shown here is derived from an EMBL/GenBank/DDBJ whole genome shotgun (WGS) entry which is preliminary data.</text>
</comment>
<evidence type="ECO:0000313" key="2">
    <source>
        <dbReference type="EMBL" id="KAJ7749990.1"/>
    </source>
</evidence>
<protein>
    <submittedName>
        <fullName evidence="2">Uncharacterized protein</fullName>
    </submittedName>
</protein>
<sequence length="993" mass="111413">MECTGCGGIFAGRAFAMHLAKTNNPPCIKVREDAEKSGLDDADSSEEFGDVAGLFPSGGGLFGGDLFGDNYTQDDFNYISSDDSETESDFEDEEDSDPIAAEYAAAADAQAADGWEAPRPAPDVPDEDIEMDDFPAPTVPRAARKIVEDRFHEEPEIVKYPSKRAGEIMSEERVASSEAKYGDALGQSSTVYAPFASKMDWEIARWAKLRRSGSTAFTDLLKIDGVTAALGLSFNNSIQLNAIIDEKLPGRPKFTRSEVVVAGEVFELYSRNIIECVRALFGDTDFAPYLFVVPERHYADKDQTIRLYHNMHTAKWWWSTQEQVEQDNPGATIIPILLSSDKTQLTMFGNKTAYPVYMTIGNIPKEIRRKPSRRAYVLLAYLPTSRLSHIKNQAARRRTLANLFHTCLSLITAPLREAGVTGIPIASGDGVLRRGHPIVACYIGDYPEQLLVTCVKTGWCPKGKVDHANLGDGDLKCHPRNLEKILDALDRLDDGGTIYAKACASAGIKPIVHPFWEHLPYTNIFLSITSDVLHQLYQGIIKHLIAWLKECLGEAELDARCRRLPPNHNIRLFMKGISHLNRVTGREHDQISRFLLGIIIDIKLPNALSPVTVRAVLDFTYTAQYPTHSTESLAALEDARMRFHRNKSIFVDLGVRADFNLPKLHGMEHYPENVTLFGTLDNNNTEYTERLHIDLAKDAYRSTNRKDEFSQMTLWLERKEKILRHDQFVDWKLAGSPPPPIVKPLNPGIIYERELTMAKHPTYKAVKFDTLETAYGAPFFRDCLSRYIVGLTDPERSDAQIERGANSFDVPFNAVPVFQRIKFSTSDPYAKNPTNSIVDSIHVQPQKTLKSGDMIPARFDTALVNTGNGGKTGVTGYRIAQVRVVFTLPPRLAKTILPSTIVPPKYLAYVEWFSGFKPQPEQHHSMYKVSRVIKDGDRYASIIPVANIRRSIHLLPKFGPVAPLHWKSHNVLDECPVFFANPWTDRHIYATLY</sequence>
<dbReference type="InterPro" id="IPR041078">
    <property type="entry name" value="Plavaka"/>
</dbReference>
<organism evidence="2 3">
    <name type="scientific">Mycena metata</name>
    <dbReference type="NCBI Taxonomy" id="1033252"/>
    <lineage>
        <taxon>Eukaryota</taxon>
        <taxon>Fungi</taxon>
        <taxon>Dikarya</taxon>
        <taxon>Basidiomycota</taxon>
        <taxon>Agaricomycotina</taxon>
        <taxon>Agaricomycetes</taxon>
        <taxon>Agaricomycetidae</taxon>
        <taxon>Agaricales</taxon>
        <taxon>Marasmiineae</taxon>
        <taxon>Mycenaceae</taxon>
        <taxon>Mycena</taxon>
    </lineage>
</organism>
<proteinExistence type="predicted"/>
<gene>
    <name evidence="2" type="ORF">B0H16DRAFT_1844275</name>
</gene>
<dbReference type="EMBL" id="JARKIB010000067">
    <property type="protein sequence ID" value="KAJ7749990.1"/>
    <property type="molecule type" value="Genomic_DNA"/>
</dbReference>
<name>A0AAD7IT98_9AGAR</name>
<evidence type="ECO:0000313" key="3">
    <source>
        <dbReference type="Proteomes" id="UP001215598"/>
    </source>
</evidence>
<dbReference type="Proteomes" id="UP001215598">
    <property type="component" value="Unassembled WGS sequence"/>
</dbReference>